<name>A0AAJ7RK11_CEPCN</name>
<proteinExistence type="predicted"/>
<reference evidence="2" key="1">
    <citation type="submission" date="2025-08" db="UniProtKB">
        <authorList>
            <consortium name="RefSeq"/>
        </authorList>
    </citation>
    <scope>IDENTIFICATION</scope>
</reference>
<dbReference type="GeneID" id="112494574"/>
<sequence length="163" mass="18764">MEFIVDVQGFKKPSNEFVLKELSVIGVDTNFSEPATFLFQPPCPWKHLPAKYKSINLWLERNFHGISWSAGEIAYNQARNILRVILQNASKIYVKGLEKKVWLGAFIGRTEHIADLGDLGCPSLQNLRKNLLTRCSHHHASHFQCSMENVKLLRNWLLLECIF</sequence>
<evidence type="ECO:0000313" key="2">
    <source>
        <dbReference type="RefSeq" id="XP_024942339.1"/>
    </source>
</evidence>
<protein>
    <submittedName>
        <fullName evidence="2">Uncharacterized protein LOC112494574</fullName>
    </submittedName>
</protein>
<accession>A0AAJ7RK11</accession>
<dbReference type="Proteomes" id="UP000694920">
    <property type="component" value="Unplaced"/>
</dbReference>
<dbReference type="RefSeq" id="XP_024942339.1">
    <property type="nucleotide sequence ID" value="XM_025086571.1"/>
</dbReference>
<organism evidence="1 2">
    <name type="scientific">Cephus cinctus</name>
    <name type="common">Wheat stem sawfly</name>
    <dbReference type="NCBI Taxonomy" id="211228"/>
    <lineage>
        <taxon>Eukaryota</taxon>
        <taxon>Metazoa</taxon>
        <taxon>Ecdysozoa</taxon>
        <taxon>Arthropoda</taxon>
        <taxon>Hexapoda</taxon>
        <taxon>Insecta</taxon>
        <taxon>Pterygota</taxon>
        <taxon>Neoptera</taxon>
        <taxon>Endopterygota</taxon>
        <taxon>Hymenoptera</taxon>
        <taxon>Cephoidea</taxon>
        <taxon>Cephidae</taxon>
        <taxon>Cephus</taxon>
    </lineage>
</organism>
<dbReference type="AlphaFoldDB" id="A0AAJ7RK11"/>
<keyword evidence="1" id="KW-1185">Reference proteome</keyword>
<dbReference type="KEGG" id="ccin:112494574"/>
<evidence type="ECO:0000313" key="1">
    <source>
        <dbReference type="Proteomes" id="UP000694920"/>
    </source>
</evidence>
<gene>
    <name evidence="2" type="primary">LOC112494574</name>
</gene>